<reference evidence="14 17" key="1">
    <citation type="submission" date="2017-01" db="EMBL/GenBank/DDBJ databases">
        <title>Complete Genome Sequence of Dolosigranulum pigrum isolated from a Patient with interstitial lung disease.</title>
        <authorList>
            <person name="Mukhopadhyay R."/>
            <person name="Joaquin J."/>
            <person name="Hogue R."/>
            <person name="Fitzgerald S."/>
            <person name="Jospin G."/>
            <person name="Eisen J.A."/>
            <person name="Chaturvedi V."/>
        </authorList>
    </citation>
    <scope>NUCLEOTIDE SEQUENCE [LARGE SCALE GENOMIC DNA]</scope>
    <source>
        <strain evidence="14 17">15S00348</strain>
    </source>
</reference>
<dbReference type="EMBL" id="CP041626">
    <property type="protein sequence ID" value="QDO90758.1"/>
    <property type="molecule type" value="Genomic_DNA"/>
</dbReference>
<evidence type="ECO:0000256" key="2">
    <source>
        <dbReference type="ARBA" id="ARBA00012418"/>
    </source>
</evidence>
<comment type="similarity">
    <text evidence="1 11">Belongs to the RNA polymerase alpha chain family.</text>
</comment>
<dbReference type="NCBIfam" id="NF003513">
    <property type="entry name" value="PRK05182.1-2"/>
    <property type="match status" value="1"/>
</dbReference>
<evidence type="ECO:0000313" key="19">
    <source>
        <dbReference type="Proteomes" id="UP000315953"/>
    </source>
</evidence>
<dbReference type="Pfam" id="PF01000">
    <property type="entry name" value="RNA_pol_A_bac"/>
    <property type="match status" value="1"/>
</dbReference>
<accession>A0A1S8KQG8</accession>
<reference evidence="15 19" key="3">
    <citation type="submission" date="2019-07" db="EMBL/GenBank/DDBJ databases">
        <title>Genome assembly of a nasal isolate of Dolosigranulum pigrum from a chronic sinusitis patient.</title>
        <authorList>
            <person name="Baig S."/>
            <person name="Overballe-Petersen S."/>
            <person name="Kaspar U."/>
            <person name="Rendboe A."/>
            <person name="de Man T."/>
            <person name="Liu C."/>
            <person name="Price L.B."/>
            <person name="Stegger M."/>
            <person name="Becker K."/>
            <person name="Skytt Andersen P."/>
        </authorList>
    </citation>
    <scope>NUCLEOTIDE SEQUENCE [LARGE SCALE GENOMIC DNA]</scope>
    <source>
        <strain evidence="15 19">83VPs-KB5</strain>
    </source>
</reference>
<keyword evidence="4 11" id="KW-0240">DNA-directed RNA polymerase</keyword>
<dbReference type="InterPro" id="IPR036643">
    <property type="entry name" value="RNApol_insert_sf"/>
</dbReference>
<dbReference type="SUPFAM" id="SSF55257">
    <property type="entry name" value="RBP11-like subunits of RNA polymerase"/>
    <property type="match status" value="1"/>
</dbReference>
<evidence type="ECO:0000256" key="8">
    <source>
        <dbReference type="ARBA" id="ARBA00032524"/>
    </source>
</evidence>
<evidence type="ECO:0000256" key="12">
    <source>
        <dbReference type="SAM" id="Coils"/>
    </source>
</evidence>
<dbReference type="NCBIfam" id="NF003515">
    <property type="entry name" value="PRK05182.2-1"/>
    <property type="match status" value="1"/>
</dbReference>
<dbReference type="Gene3D" id="2.170.120.12">
    <property type="entry name" value="DNA-directed RNA polymerase, insert domain"/>
    <property type="match status" value="1"/>
</dbReference>
<sequence length="313" mass="35013">MIEIEKPVIETVEVSEDGKFGKFVIDPLERGYGTTLGNSLRRILLSSLPGAAVTNIQIDGVLHEFTAIDGVVEDVTAIILNLKKLALKLHTEETKTIELDIEGAAEVTAGDIIHDSDVEIMNPDLYLCTVSEGGHLHIRMEAERGRGYVDAEDNKHDDMPIGVLPIDSIYTPIKRVNYNVENTRVGEQDQFDKLTLDVWTDGSISPEDGLSLAAKIMTEHLDIFVNLTEEARDAEIMVEKEETQMEKMLEMTIEELDLSVRSYNCLKRAGINTVQELTGKTESEMMKVRNLGRKSLEEVKNKLAELDLSLREE</sequence>
<dbReference type="GO" id="GO:0000428">
    <property type="term" value="C:DNA-directed RNA polymerase complex"/>
    <property type="evidence" value="ECO:0007669"/>
    <property type="project" value="UniProtKB-KW"/>
</dbReference>
<evidence type="ECO:0000313" key="16">
    <source>
        <dbReference type="EMBL" id="RAN64359.1"/>
    </source>
</evidence>
<name>A0A1S8KQG8_9LACT</name>
<evidence type="ECO:0000313" key="18">
    <source>
        <dbReference type="Proteomes" id="UP000249099"/>
    </source>
</evidence>
<dbReference type="InterPro" id="IPR011773">
    <property type="entry name" value="DNA-dir_RpoA"/>
</dbReference>
<evidence type="ECO:0000256" key="5">
    <source>
        <dbReference type="ARBA" id="ARBA00022679"/>
    </source>
</evidence>
<dbReference type="HAMAP" id="MF_00059">
    <property type="entry name" value="RNApol_bact_RpoA"/>
    <property type="match status" value="1"/>
</dbReference>
<dbReference type="Pfam" id="PF03118">
    <property type="entry name" value="RNA_pol_A_CTD"/>
    <property type="match status" value="1"/>
</dbReference>
<dbReference type="GO" id="GO:0003899">
    <property type="term" value="F:DNA-directed RNA polymerase activity"/>
    <property type="evidence" value="ECO:0007669"/>
    <property type="project" value="UniProtKB-UniRule"/>
</dbReference>
<dbReference type="InterPro" id="IPR011260">
    <property type="entry name" value="RNAP_asu_C"/>
</dbReference>
<evidence type="ECO:0000259" key="13">
    <source>
        <dbReference type="SMART" id="SM00662"/>
    </source>
</evidence>
<dbReference type="SUPFAM" id="SSF56553">
    <property type="entry name" value="Insert subdomain of RNA polymerase alpha subunit"/>
    <property type="match status" value="1"/>
</dbReference>
<dbReference type="NCBIfam" id="TIGR02027">
    <property type="entry name" value="rpoA"/>
    <property type="match status" value="1"/>
</dbReference>
<dbReference type="Proteomes" id="UP000249099">
    <property type="component" value="Unassembled WGS sequence"/>
</dbReference>
<feature type="domain" description="DNA-directed RNA polymerase RpoA/D/Rpb3-type" evidence="13">
    <location>
        <begin position="20"/>
        <end position="227"/>
    </location>
</feature>
<evidence type="ECO:0000256" key="1">
    <source>
        <dbReference type="ARBA" id="ARBA00007123"/>
    </source>
</evidence>
<comment type="function">
    <text evidence="11">DNA-dependent RNA polymerase catalyzes the transcription of DNA into RNA using the four ribonucleoside triphosphates as substrates.</text>
</comment>
<dbReference type="Proteomes" id="UP000190409">
    <property type="component" value="Unassembled WGS sequence"/>
</dbReference>
<dbReference type="OrthoDB" id="9805706at2"/>
<dbReference type="SMART" id="SM00662">
    <property type="entry name" value="RPOLD"/>
    <property type="match status" value="1"/>
</dbReference>
<dbReference type="GO" id="GO:0003677">
    <property type="term" value="F:DNA binding"/>
    <property type="evidence" value="ECO:0007669"/>
    <property type="project" value="UniProtKB-UniRule"/>
</dbReference>
<dbReference type="NCBIfam" id="NF003519">
    <property type="entry name" value="PRK05182.2-5"/>
    <property type="match status" value="1"/>
</dbReference>
<comment type="subunit">
    <text evidence="11">Homodimer. The RNAP catalytic core consists of 2 alpha, 1 beta, 1 beta' and 1 omega subunit. When a sigma factor is associated with the core the holoenzyme is formed, which can initiate transcription.</text>
</comment>
<dbReference type="GO" id="GO:0006351">
    <property type="term" value="P:DNA-templated transcription"/>
    <property type="evidence" value="ECO:0007669"/>
    <property type="project" value="UniProtKB-UniRule"/>
</dbReference>
<dbReference type="GO" id="GO:0005737">
    <property type="term" value="C:cytoplasm"/>
    <property type="evidence" value="ECO:0007669"/>
    <property type="project" value="UniProtKB-ARBA"/>
</dbReference>
<dbReference type="GO" id="GO:0046983">
    <property type="term" value="F:protein dimerization activity"/>
    <property type="evidence" value="ECO:0007669"/>
    <property type="project" value="InterPro"/>
</dbReference>
<evidence type="ECO:0000256" key="11">
    <source>
        <dbReference type="HAMAP-Rule" id="MF_00059"/>
    </source>
</evidence>
<evidence type="ECO:0000256" key="7">
    <source>
        <dbReference type="ARBA" id="ARBA00023163"/>
    </source>
</evidence>
<feature type="coiled-coil region" evidence="12">
    <location>
        <begin position="224"/>
        <end position="251"/>
    </location>
</feature>
<dbReference type="InterPro" id="IPR036603">
    <property type="entry name" value="RBP11-like"/>
</dbReference>
<evidence type="ECO:0000256" key="10">
    <source>
        <dbReference type="ARBA" id="ARBA00048552"/>
    </source>
</evidence>
<dbReference type="Gene3D" id="1.10.150.20">
    <property type="entry name" value="5' to 3' exonuclease, C-terminal subdomain"/>
    <property type="match status" value="1"/>
</dbReference>
<keyword evidence="5 11" id="KW-0808">Transferase</keyword>
<dbReference type="RefSeq" id="WP_004635002.1">
    <property type="nucleotide sequence ID" value="NZ_CAJHJL010000003.1"/>
</dbReference>
<protein>
    <recommendedName>
        <fullName evidence="3 11">DNA-directed RNA polymerase subunit alpha</fullName>
        <shortName evidence="11">RNAP subunit alpha</shortName>
        <ecNumber evidence="2 11">2.7.7.6</ecNumber>
    </recommendedName>
    <alternativeName>
        <fullName evidence="9 11">RNA polymerase subunit alpha</fullName>
    </alternativeName>
    <alternativeName>
        <fullName evidence="8 11">Transcriptase subunit alpha</fullName>
    </alternativeName>
</protein>
<dbReference type="SUPFAM" id="SSF47789">
    <property type="entry name" value="C-terminal domain of RNA polymerase alpha subunit"/>
    <property type="match status" value="1"/>
</dbReference>
<dbReference type="Pfam" id="PF01193">
    <property type="entry name" value="RNA_pol_L"/>
    <property type="match status" value="1"/>
</dbReference>
<dbReference type="Proteomes" id="UP000315953">
    <property type="component" value="Chromosome"/>
</dbReference>
<evidence type="ECO:0000313" key="14">
    <source>
        <dbReference type="EMBL" id="OOL81791.1"/>
    </source>
</evidence>
<evidence type="ECO:0000256" key="6">
    <source>
        <dbReference type="ARBA" id="ARBA00022695"/>
    </source>
</evidence>
<dbReference type="EMBL" id="MUYF01000003">
    <property type="protein sequence ID" value="OOL81791.1"/>
    <property type="molecule type" value="Genomic_DNA"/>
</dbReference>
<evidence type="ECO:0000313" key="17">
    <source>
        <dbReference type="Proteomes" id="UP000190409"/>
    </source>
</evidence>
<feature type="region of interest" description="Alpha N-terminal domain (alpha-NTD)" evidence="11">
    <location>
        <begin position="1"/>
        <end position="228"/>
    </location>
</feature>
<comment type="catalytic activity">
    <reaction evidence="10 11">
        <text>RNA(n) + a ribonucleoside 5'-triphosphate = RNA(n+1) + diphosphate</text>
        <dbReference type="Rhea" id="RHEA:21248"/>
        <dbReference type="Rhea" id="RHEA-COMP:14527"/>
        <dbReference type="Rhea" id="RHEA-COMP:17342"/>
        <dbReference type="ChEBI" id="CHEBI:33019"/>
        <dbReference type="ChEBI" id="CHEBI:61557"/>
        <dbReference type="ChEBI" id="CHEBI:140395"/>
        <dbReference type="EC" id="2.7.7.6"/>
    </reaction>
</comment>
<dbReference type="EC" id="2.7.7.6" evidence="2 11"/>
<evidence type="ECO:0000256" key="3">
    <source>
        <dbReference type="ARBA" id="ARBA00015972"/>
    </source>
</evidence>
<reference evidence="16 18" key="2">
    <citation type="submission" date="2017-03" db="EMBL/GenBank/DDBJ databases">
        <title>wgs assembly of Dolosigranulum pigrum KPL CDC strains.</title>
        <authorList>
            <person name="Brugger S.D."/>
            <person name="Pettigrew M."/>
            <person name="Kong Y."/>
            <person name="Lemon K.P."/>
        </authorList>
    </citation>
    <scope>NUCLEOTIDE SEQUENCE [LARGE SCALE GENOMIC DNA]</scope>
    <source>
        <strain evidence="16 18">KPL1931_CDC4294-98</strain>
    </source>
</reference>
<dbReference type="EMBL" id="NAQV01000006">
    <property type="protein sequence ID" value="RAN64359.1"/>
    <property type="molecule type" value="Genomic_DNA"/>
</dbReference>
<dbReference type="Gene3D" id="3.30.1360.10">
    <property type="entry name" value="RNA polymerase, RBP11-like subunit"/>
    <property type="match status" value="1"/>
</dbReference>
<dbReference type="InterPro" id="IPR011263">
    <property type="entry name" value="DNA-dir_RNA_pol_RpoA/D/Rpb3"/>
</dbReference>
<dbReference type="KEGG" id="dpm:FNV33_01305"/>
<dbReference type="AlphaFoldDB" id="A0A1S8KQG8"/>
<dbReference type="FunFam" id="2.170.120.12:FF:000001">
    <property type="entry name" value="DNA-directed RNA polymerase subunit alpha"/>
    <property type="match status" value="1"/>
</dbReference>
<organism evidence="14 17">
    <name type="scientific">Dolosigranulum pigrum</name>
    <dbReference type="NCBI Taxonomy" id="29394"/>
    <lineage>
        <taxon>Bacteria</taxon>
        <taxon>Bacillati</taxon>
        <taxon>Bacillota</taxon>
        <taxon>Bacilli</taxon>
        <taxon>Lactobacillales</taxon>
        <taxon>Carnobacteriaceae</taxon>
        <taxon>Dolosigranulum</taxon>
    </lineage>
</organism>
<evidence type="ECO:0000256" key="9">
    <source>
        <dbReference type="ARBA" id="ARBA00033070"/>
    </source>
</evidence>
<feature type="region of interest" description="Alpha C-terminal domain (alpha-CTD)" evidence="11">
    <location>
        <begin position="245"/>
        <end position="313"/>
    </location>
</feature>
<evidence type="ECO:0000256" key="4">
    <source>
        <dbReference type="ARBA" id="ARBA00022478"/>
    </source>
</evidence>
<comment type="domain">
    <text evidence="11">The N-terminal domain is essential for RNAP assembly and basal transcription, whereas the C-terminal domain is involved in interaction with transcriptional regulators and with upstream promoter elements.</text>
</comment>
<keyword evidence="7 11" id="KW-0804">Transcription</keyword>
<dbReference type="GeneID" id="42693780"/>
<dbReference type="CDD" id="cd06928">
    <property type="entry name" value="RNAP_alpha_NTD"/>
    <property type="match status" value="1"/>
</dbReference>
<dbReference type="FunFam" id="1.10.150.20:FF:000001">
    <property type="entry name" value="DNA-directed RNA polymerase subunit alpha"/>
    <property type="match status" value="1"/>
</dbReference>
<keyword evidence="12" id="KW-0175">Coiled coil</keyword>
<proteinExistence type="inferred from homology"/>
<keyword evidence="6 11" id="KW-0548">Nucleotidyltransferase</keyword>
<evidence type="ECO:0000313" key="15">
    <source>
        <dbReference type="EMBL" id="QDO90758.1"/>
    </source>
</evidence>
<gene>
    <name evidence="11" type="primary">rpoA</name>
    <name evidence="16" type="ORF">B8A44_01925</name>
    <name evidence="14" type="ORF">BWX42_08850</name>
    <name evidence="15" type="ORF">FNV33_01305</name>
</gene>
<dbReference type="InterPro" id="IPR011262">
    <property type="entry name" value="DNA-dir_RNA_pol_insert"/>
</dbReference>